<dbReference type="GO" id="GO:0005737">
    <property type="term" value="C:cytoplasm"/>
    <property type="evidence" value="ECO:0007669"/>
    <property type="project" value="UniProtKB-SubCell"/>
</dbReference>
<dbReference type="InterPro" id="IPR005631">
    <property type="entry name" value="SDH"/>
</dbReference>
<dbReference type="PANTHER" id="PTHR39585">
    <property type="entry name" value="FAD ASSEMBLY FACTOR SDHE"/>
    <property type="match status" value="1"/>
</dbReference>
<dbReference type="SUPFAM" id="SSF109910">
    <property type="entry name" value="YgfY-like"/>
    <property type="match status" value="1"/>
</dbReference>
<gene>
    <name evidence="6" type="primary">ygfY</name>
    <name evidence="6" type="ORF">LFA_1634</name>
</gene>
<evidence type="ECO:0000256" key="5">
    <source>
        <dbReference type="ARBA" id="ARBA00023186"/>
    </source>
</evidence>
<dbReference type="AlphaFoldDB" id="A0A098G501"/>
<dbReference type="InterPro" id="IPR050531">
    <property type="entry name" value="SdhE_FAD_assembly_factor"/>
</dbReference>
<comment type="subcellular location">
    <subcellularLocation>
        <location evidence="1">Cytoplasm</location>
    </subcellularLocation>
</comment>
<dbReference type="PANTHER" id="PTHR39585:SF1">
    <property type="entry name" value="FAD ASSEMBLY FACTOR SDHE"/>
    <property type="match status" value="1"/>
</dbReference>
<dbReference type="GO" id="GO:0006105">
    <property type="term" value="P:succinate metabolic process"/>
    <property type="evidence" value="ECO:0007669"/>
    <property type="project" value="TreeGrafter"/>
</dbReference>
<evidence type="ECO:0000256" key="3">
    <source>
        <dbReference type="ARBA" id="ARBA00019418"/>
    </source>
</evidence>
<sequence length="82" mass="9645">MLDAKEKARLSWHCRRGMLELDLILQRFMEHGGIDKLTEQELKSFNLLLSYTDPELFSWLMGHDEPQDEELSTIVAIIRNNN</sequence>
<dbReference type="HOGENOM" id="CLU_103054_2_2_6"/>
<dbReference type="STRING" id="1212491.LFA_1634"/>
<evidence type="ECO:0000313" key="7">
    <source>
        <dbReference type="Proteomes" id="UP000032430"/>
    </source>
</evidence>
<evidence type="ECO:0000256" key="4">
    <source>
        <dbReference type="ARBA" id="ARBA00022490"/>
    </source>
</evidence>
<dbReference type="OrthoDB" id="9180899at2"/>
<reference evidence="7" key="1">
    <citation type="submission" date="2014-09" db="EMBL/GenBank/DDBJ databases">
        <authorList>
            <person name="Gomez-Valero L."/>
        </authorList>
    </citation>
    <scope>NUCLEOTIDE SEQUENCE [LARGE SCALE GENOMIC DNA]</scope>
    <source>
        <strain evidence="7">ATCC700992</strain>
    </source>
</reference>
<keyword evidence="4" id="KW-0963">Cytoplasm</keyword>
<evidence type="ECO:0000256" key="1">
    <source>
        <dbReference type="ARBA" id="ARBA00004496"/>
    </source>
</evidence>
<dbReference type="EMBL" id="LN614827">
    <property type="protein sequence ID" value="CEG57041.1"/>
    <property type="molecule type" value="Genomic_DNA"/>
</dbReference>
<organism evidence="6 7">
    <name type="scientific">Legionella fallonii LLAP-10</name>
    <dbReference type="NCBI Taxonomy" id="1212491"/>
    <lineage>
        <taxon>Bacteria</taxon>
        <taxon>Pseudomonadati</taxon>
        <taxon>Pseudomonadota</taxon>
        <taxon>Gammaproteobacteria</taxon>
        <taxon>Legionellales</taxon>
        <taxon>Legionellaceae</taxon>
        <taxon>Legionella</taxon>
    </lineage>
</organism>
<proteinExistence type="inferred from homology"/>
<evidence type="ECO:0000256" key="2">
    <source>
        <dbReference type="ARBA" id="ARBA00008571"/>
    </source>
</evidence>
<dbReference type="InterPro" id="IPR036714">
    <property type="entry name" value="SDH_sf"/>
</dbReference>
<dbReference type="RefSeq" id="WP_045095610.1">
    <property type="nucleotide sequence ID" value="NZ_LN614827.1"/>
</dbReference>
<dbReference type="Gene3D" id="1.10.150.250">
    <property type="entry name" value="Flavinator of succinate dehydrogenase"/>
    <property type="match status" value="1"/>
</dbReference>
<dbReference type="Pfam" id="PF03937">
    <property type="entry name" value="Sdh5"/>
    <property type="match status" value="1"/>
</dbReference>
<comment type="similarity">
    <text evidence="2">Belongs to the SdhE FAD assembly factor family.</text>
</comment>
<dbReference type="KEGG" id="lfa:LFA_1634"/>
<name>A0A098G501_9GAMM</name>
<evidence type="ECO:0000313" key="6">
    <source>
        <dbReference type="EMBL" id="CEG57041.1"/>
    </source>
</evidence>
<protein>
    <recommendedName>
        <fullName evidence="3">FAD assembly factor SdhE</fullName>
    </recommendedName>
</protein>
<keyword evidence="7" id="KW-1185">Reference proteome</keyword>
<dbReference type="Proteomes" id="UP000032430">
    <property type="component" value="Chromosome I"/>
</dbReference>
<keyword evidence="5" id="KW-0143">Chaperone</keyword>
<accession>A0A098G501</accession>